<sequence>MQRNGGQEEHVKERVERAMAIMGQVWGIGKRRFGRDWKRRMWLFDKLVWSVLGYGAEIWGWKERERVESLQDRYIKWVLGVDRGTPGYMVREEIQREKMRVRAGKRAWAFEERLRVGRGGELARLCWEEMGGRGRRGEKLEGWGGEREKFFGDRGVDIGRWRGGGEEGEGIWKELRDKDVELQKGERWESIRGTRYNKWYGWIKGEGVPEYLKKGWGEGRWRRMARFRLGNEVREGRYWKGEEERCCRLCGNEEETWEYVWDGCRTWRTETGGGWQEGGVRILGEEGEGEEWMREVEEERRRGGRVGRGGWTREKIRGPGV</sequence>
<gene>
    <name evidence="2" type="ORF">ALC57_04934</name>
</gene>
<dbReference type="Proteomes" id="UP000078492">
    <property type="component" value="Unassembled WGS sequence"/>
</dbReference>
<feature type="compositionally biased region" description="Basic and acidic residues" evidence="1">
    <location>
        <begin position="311"/>
        <end position="321"/>
    </location>
</feature>
<evidence type="ECO:0000256" key="1">
    <source>
        <dbReference type="SAM" id="MobiDB-lite"/>
    </source>
</evidence>
<keyword evidence="3" id="KW-1185">Reference proteome</keyword>
<dbReference type="STRING" id="471704.A0A151JC25"/>
<accession>A0A151JC25</accession>
<organism evidence="2 3">
    <name type="scientific">Trachymyrmex cornetzi</name>
    <dbReference type="NCBI Taxonomy" id="471704"/>
    <lineage>
        <taxon>Eukaryota</taxon>
        <taxon>Metazoa</taxon>
        <taxon>Ecdysozoa</taxon>
        <taxon>Arthropoda</taxon>
        <taxon>Hexapoda</taxon>
        <taxon>Insecta</taxon>
        <taxon>Pterygota</taxon>
        <taxon>Neoptera</taxon>
        <taxon>Endopterygota</taxon>
        <taxon>Hymenoptera</taxon>
        <taxon>Apocrita</taxon>
        <taxon>Aculeata</taxon>
        <taxon>Formicoidea</taxon>
        <taxon>Formicidae</taxon>
        <taxon>Myrmicinae</taxon>
        <taxon>Trachymyrmex</taxon>
    </lineage>
</organism>
<feature type="region of interest" description="Disordered" evidence="1">
    <location>
        <begin position="301"/>
        <end position="321"/>
    </location>
</feature>
<proteinExistence type="predicted"/>
<reference evidence="2 3" key="1">
    <citation type="submission" date="2015-09" db="EMBL/GenBank/DDBJ databases">
        <title>Trachymyrmex cornetzi WGS genome.</title>
        <authorList>
            <person name="Nygaard S."/>
            <person name="Hu H."/>
            <person name="Boomsma J."/>
            <person name="Zhang G."/>
        </authorList>
    </citation>
    <scope>NUCLEOTIDE SEQUENCE [LARGE SCALE GENOMIC DNA]</scope>
    <source>
        <strain evidence="2">Tcor2-1</strain>
        <tissue evidence="2">Whole body</tissue>
    </source>
</reference>
<evidence type="ECO:0000313" key="2">
    <source>
        <dbReference type="EMBL" id="KYN22664.1"/>
    </source>
</evidence>
<dbReference type="EMBL" id="KQ979087">
    <property type="protein sequence ID" value="KYN22664.1"/>
    <property type="molecule type" value="Genomic_DNA"/>
</dbReference>
<protein>
    <submittedName>
        <fullName evidence="2">Uncharacterized protein</fullName>
    </submittedName>
</protein>
<name>A0A151JC25_9HYME</name>
<dbReference type="AlphaFoldDB" id="A0A151JC25"/>
<evidence type="ECO:0000313" key="3">
    <source>
        <dbReference type="Proteomes" id="UP000078492"/>
    </source>
</evidence>